<dbReference type="OrthoDB" id="9808017at2"/>
<reference evidence="2 3" key="1">
    <citation type="submission" date="2019-07" db="EMBL/GenBank/DDBJ databases">
        <authorList>
            <person name="Kim J."/>
        </authorList>
    </citation>
    <scope>NUCLEOTIDE SEQUENCE [LARGE SCALE GENOMIC DNA]</scope>
    <source>
        <strain evidence="2 3">N4</strain>
    </source>
</reference>
<dbReference type="SUPFAM" id="SSF46785">
    <property type="entry name" value="Winged helix' DNA-binding domain"/>
    <property type="match status" value="1"/>
</dbReference>
<sequence length="95" mass="11101">MPCFERYRMYGYSLSKEVKKRSHNSFEIQEGTLYLSFKRLEKNGYVTSHTCTFCRMIGQTDIEINRVKSGSVNDDTMKWYTNSVAFVIMKKAMSG</sequence>
<dbReference type="AlphaFoldDB" id="A0A559J139"/>
<proteinExistence type="predicted"/>
<dbReference type="Proteomes" id="UP000318102">
    <property type="component" value="Unassembled WGS sequence"/>
</dbReference>
<organism evidence="2 3">
    <name type="scientific">Paenibacillus agilis</name>
    <dbReference type="NCBI Taxonomy" id="3020863"/>
    <lineage>
        <taxon>Bacteria</taxon>
        <taxon>Bacillati</taxon>
        <taxon>Bacillota</taxon>
        <taxon>Bacilli</taxon>
        <taxon>Bacillales</taxon>
        <taxon>Paenibacillaceae</taxon>
        <taxon>Paenibacillus</taxon>
    </lineage>
</organism>
<dbReference type="InterPro" id="IPR005149">
    <property type="entry name" value="Tscrpt_reg_PadR_N"/>
</dbReference>
<dbReference type="InterPro" id="IPR036390">
    <property type="entry name" value="WH_DNA-bd_sf"/>
</dbReference>
<accession>A0A559J139</accession>
<dbReference type="RefSeq" id="WP_144990235.1">
    <property type="nucleotide sequence ID" value="NZ_VNJK01000001.1"/>
</dbReference>
<feature type="domain" description="Transcription regulator PadR N-terminal" evidence="1">
    <location>
        <begin position="7"/>
        <end position="49"/>
    </location>
</feature>
<dbReference type="Gene3D" id="1.10.10.10">
    <property type="entry name" value="Winged helix-like DNA-binding domain superfamily/Winged helix DNA-binding domain"/>
    <property type="match status" value="1"/>
</dbReference>
<evidence type="ECO:0000259" key="1">
    <source>
        <dbReference type="Pfam" id="PF03551"/>
    </source>
</evidence>
<protein>
    <recommendedName>
        <fullName evidence="1">Transcription regulator PadR N-terminal domain-containing protein</fullName>
    </recommendedName>
</protein>
<keyword evidence="3" id="KW-1185">Reference proteome</keyword>
<dbReference type="Pfam" id="PF03551">
    <property type="entry name" value="PadR"/>
    <property type="match status" value="1"/>
</dbReference>
<evidence type="ECO:0000313" key="2">
    <source>
        <dbReference type="EMBL" id="TVX93599.1"/>
    </source>
</evidence>
<dbReference type="EMBL" id="VNJK01000001">
    <property type="protein sequence ID" value="TVX93599.1"/>
    <property type="molecule type" value="Genomic_DNA"/>
</dbReference>
<dbReference type="InterPro" id="IPR036388">
    <property type="entry name" value="WH-like_DNA-bd_sf"/>
</dbReference>
<comment type="caution">
    <text evidence="2">The sequence shown here is derived from an EMBL/GenBank/DDBJ whole genome shotgun (WGS) entry which is preliminary data.</text>
</comment>
<name>A0A559J139_9BACL</name>
<gene>
    <name evidence="2" type="ORF">FPZ44_11340</name>
</gene>
<evidence type="ECO:0000313" key="3">
    <source>
        <dbReference type="Proteomes" id="UP000318102"/>
    </source>
</evidence>